<dbReference type="EMBL" id="JAHHHW010000052">
    <property type="protein sequence ID" value="MBW4431117.1"/>
    <property type="molecule type" value="Genomic_DNA"/>
</dbReference>
<protein>
    <submittedName>
        <fullName evidence="3">Phosphodiester glycosidase family protein</fullName>
    </submittedName>
</protein>
<dbReference type="Proteomes" id="UP000813215">
    <property type="component" value="Unassembled WGS sequence"/>
</dbReference>
<evidence type="ECO:0000313" key="3">
    <source>
        <dbReference type="EMBL" id="MBW4431117.1"/>
    </source>
</evidence>
<keyword evidence="1" id="KW-0472">Membrane</keyword>
<feature type="domain" description="Phosphodiester glycosidase" evidence="2">
    <location>
        <begin position="97"/>
        <end position="288"/>
    </location>
</feature>
<name>A0A9E3H5D6_9NOST</name>
<sequence>MKQYLFAAGTGILLLPLILYGGLHFLRPPQTNQKQALFRGISYQRQVRSQPRPMIIHIVSIDLTAPGVKPLVTPGMPPEQGLETKARTTSAFLREFKVQVAINASYFQHFVENTPWDYYPHSNDPSYPLGEVISHGYRYSKPEPGWRVLCFMKNRAQMLDRDECPKGTIQGVAGSQILIEAGKPKAKNLEQRNDKPYPHVAVAIDQTGKKLWLIIVDGKQLLYSQGVTKKELANIAIALGADTALNFDGGGSTTLVVARNTGAKVLNAPIHTKIPMRERPVANHLGFYAESL</sequence>
<reference evidence="3" key="2">
    <citation type="journal article" date="2022" name="Microbiol. Resour. Announc.">
        <title>Metagenome Sequencing to Explore Phylogenomics of Terrestrial Cyanobacteria.</title>
        <authorList>
            <person name="Ward R.D."/>
            <person name="Stajich J.E."/>
            <person name="Johansen J.R."/>
            <person name="Huntemann M."/>
            <person name="Clum A."/>
            <person name="Foster B."/>
            <person name="Foster B."/>
            <person name="Roux S."/>
            <person name="Palaniappan K."/>
            <person name="Varghese N."/>
            <person name="Mukherjee S."/>
            <person name="Reddy T.B.K."/>
            <person name="Daum C."/>
            <person name="Copeland A."/>
            <person name="Chen I.A."/>
            <person name="Ivanova N.N."/>
            <person name="Kyrpides N.C."/>
            <person name="Shapiro N."/>
            <person name="Eloe-Fadrosh E.A."/>
            <person name="Pietrasiak N."/>
        </authorList>
    </citation>
    <scope>NUCLEOTIDE SEQUENCE</scope>
    <source>
        <strain evidence="3">HA4357-MV3</strain>
    </source>
</reference>
<evidence type="ECO:0000256" key="1">
    <source>
        <dbReference type="SAM" id="Phobius"/>
    </source>
</evidence>
<evidence type="ECO:0000313" key="4">
    <source>
        <dbReference type="Proteomes" id="UP000813215"/>
    </source>
</evidence>
<dbReference type="InterPro" id="IPR018711">
    <property type="entry name" value="NAGPA"/>
</dbReference>
<dbReference type="PANTHER" id="PTHR40446:SF2">
    <property type="entry name" value="N-ACETYLGLUCOSAMINE-1-PHOSPHODIESTER ALPHA-N-ACETYLGLUCOSAMINIDASE"/>
    <property type="match status" value="1"/>
</dbReference>
<dbReference type="PANTHER" id="PTHR40446">
    <property type="entry name" value="N-ACETYLGLUCOSAMINE-1-PHOSPHODIESTER ALPHA-N-ACETYLGLUCOSAMINIDASE"/>
    <property type="match status" value="1"/>
</dbReference>
<accession>A0A9E3H5D6</accession>
<feature type="transmembrane region" description="Helical" evidence="1">
    <location>
        <begin position="6"/>
        <end position="26"/>
    </location>
</feature>
<proteinExistence type="predicted"/>
<comment type="caution">
    <text evidence="3">The sequence shown here is derived from an EMBL/GenBank/DDBJ whole genome shotgun (WGS) entry which is preliminary data.</text>
</comment>
<reference evidence="3" key="1">
    <citation type="submission" date="2021-05" db="EMBL/GenBank/DDBJ databases">
        <authorList>
            <person name="Pietrasiak N."/>
            <person name="Ward R."/>
            <person name="Stajich J.E."/>
            <person name="Kurbessoian T."/>
        </authorList>
    </citation>
    <scope>NUCLEOTIDE SEQUENCE</scope>
    <source>
        <strain evidence="3">HA4357-MV3</strain>
    </source>
</reference>
<dbReference type="Pfam" id="PF09992">
    <property type="entry name" value="NAGPA"/>
    <property type="match status" value="1"/>
</dbReference>
<keyword evidence="3" id="KW-0326">Glycosidase</keyword>
<dbReference type="GO" id="GO:0016798">
    <property type="term" value="F:hydrolase activity, acting on glycosyl bonds"/>
    <property type="evidence" value="ECO:0007669"/>
    <property type="project" value="UniProtKB-KW"/>
</dbReference>
<keyword evidence="3" id="KW-0378">Hydrolase</keyword>
<organism evidence="3 4">
    <name type="scientific">Pelatocladus maniniholoensis HA4357-MV3</name>
    <dbReference type="NCBI Taxonomy" id="1117104"/>
    <lineage>
        <taxon>Bacteria</taxon>
        <taxon>Bacillati</taxon>
        <taxon>Cyanobacteriota</taxon>
        <taxon>Cyanophyceae</taxon>
        <taxon>Nostocales</taxon>
        <taxon>Nostocaceae</taxon>
        <taxon>Pelatocladus</taxon>
    </lineage>
</organism>
<keyword evidence="1" id="KW-0812">Transmembrane</keyword>
<dbReference type="AlphaFoldDB" id="A0A9E3H5D6"/>
<keyword evidence="1" id="KW-1133">Transmembrane helix</keyword>
<evidence type="ECO:0000259" key="2">
    <source>
        <dbReference type="Pfam" id="PF09992"/>
    </source>
</evidence>
<gene>
    <name evidence="3" type="ORF">KME28_05110</name>
</gene>